<dbReference type="Pfam" id="PF00535">
    <property type="entry name" value="Glycos_transf_2"/>
    <property type="match status" value="1"/>
</dbReference>
<dbReference type="EMBL" id="UZAM01013648">
    <property type="protein sequence ID" value="VDP29157.1"/>
    <property type="molecule type" value="Genomic_DNA"/>
</dbReference>
<evidence type="ECO:0000259" key="3">
    <source>
        <dbReference type="Pfam" id="PF00535"/>
    </source>
</evidence>
<feature type="domain" description="Glycosyltransferase 2-like" evidence="3">
    <location>
        <begin position="19"/>
        <end position="141"/>
    </location>
</feature>
<dbReference type="WBParaSite" id="SBAD_0001049001-mRNA-1">
    <property type="protein sequence ID" value="SBAD_0001049001-mRNA-1"/>
    <property type="gene ID" value="SBAD_0001049001"/>
</dbReference>
<evidence type="ECO:0000256" key="2">
    <source>
        <dbReference type="ARBA" id="ARBA00023157"/>
    </source>
</evidence>
<evidence type="ECO:0000256" key="1">
    <source>
        <dbReference type="ARBA" id="ARBA00022679"/>
    </source>
</evidence>
<dbReference type="InterPro" id="IPR027791">
    <property type="entry name" value="Galactosyl_T_C"/>
</dbReference>
<organism evidence="7">
    <name type="scientific">Soboliphyme baturini</name>
    <dbReference type="NCBI Taxonomy" id="241478"/>
    <lineage>
        <taxon>Eukaryota</taxon>
        <taxon>Metazoa</taxon>
        <taxon>Ecdysozoa</taxon>
        <taxon>Nematoda</taxon>
        <taxon>Enoplea</taxon>
        <taxon>Dorylaimia</taxon>
        <taxon>Dioctophymatida</taxon>
        <taxon>Dioctophymatoidea</taxon>
        <taxon>Soboliphymatidae</taxon>
        <taxon>Soboliphyme</taxon>
    </lineage>
</organism>
<dbReference type="PANTHER" id="PTHR11675">
    <property type="entry name" value="N-ACETYLGALACTOSAMINYLTRANSFERASE"/>
    <property type="match status" value="1"/>
</dbReference>
<dbReference type="Gene3D" id="3.90.550.10">
    <property type="entry name" value="Spore Coat Polysaccharide Biosynthesis Protein SpsA, Chain A"/>
    <property type="match status" value="1"/>
</dbReference>
<reference evidence="7" key="1">
    <citation type="submission" date="2016-06" db="UniProtKB">
        <authorList>
            <consortium name="WormBaseParasite"/>
        </authorList>
    </citation>
    <scope>IDENTIFICATION</scope>
</reference>
<dbReference type="OrthoDB" id="429263at2759"/>
<dbReference type="GO" id="GO:0004653">
    <property type="term" value="F:polypeptide N-acetylgalactosaminyltransferase activity"/>
    <property type="evidence" value="ECO:0007669"/>
    <property type="project" value="TreeGrafter"/>
</dbReference>
<dbReference type="Pfam" id="PF02709">
    <property type="entry name" value="Glyco_transf_7C"/>
    <property type="match status" value="1"/>
</dbReference>
<dbReference type="SUPFAM" id="SSF53448">
    <property type="entry name" value="Nucleotide-diphospho-sugar transferases"/>
    <property type="match status" value="1"/>
</dbReference>
<dbReference type="InterPro" id="IPR029044">
    <property type="entry name" value="Nucleotide-diphossugar_trans"/>
</dbReference>
<feature type="domain" description="Galactosyltransferase C-terminal" evidence="4">
    <location>
        <begin position="149"/>
        <end position="222"/>
    </location>
</feature>
<reference evidence="5 6" key="2">
    <citation type="submission" date="2018-11" db="EMBL/GenBank/DDBJ databases">
        <authorList>
            <consortium name="Pathogen Informatics"/>
        </authorList>
    </citation>
    <scope>NUCLEOTIDE SEQUENCE [LARGE SCALE GENOMIC DNA]</scope>
</reference>
<name>A0A183J2M9_9BILA</name>
<gene>
    <name evidence="5" type="ORF">SBAD_LOCUS10127</name>
</gene>
<protein>
    <submittedName>
        <fullName evidence="7">Glyco_trans_2-like domain-containing protein</fullName>
    </submittedName>
</protein>
<dbReference type="Proteomes" id="UP000270296">
    <property type="component" value="Unassembled WGS sequence"/>
</dbReference>
<proteinExistence type="predicted"/>
<accession>A0A183J2M9</accession>
<keyword evidence="2" id="KW-1015">Disulfide bond</keyword>
<evidence type="ECO:0000313" key="7">
    <source>
        <dbReference type="WBParaSite" id="SBAD_0001049001-mRNA-1"/>
    </source>
</evidence>
<dbReference type="PANTHER" id="PTHR11675:SF36">
    <property type="entry name" value="POLYPEPTIDE N-ACETYLGALACTOSAMINYLTRANSFERASE 15"/>
    <property type="match status" value="1"/>
</dbReference>
<evidence type="ECO:0000313" key="6">
    <source>
        <dbReference type="Proteomes" id="UP000270296"/>
    </source>
</evidence>
<keyword evidence="6" id="KW-1185">Reference proteome</keyword>
<evidence type="ECO:0000259" key="4">
    <source>
        <dbReference type="Pfam" id="PF02709"/>
    </source>
</evidence>
<sequence length="307" mass="35411">MHKCESFSVLRNSPADVIKEILLVDDFSDNGLGIEKVRLIRNSKREGLMRSRIIGVEAAQSKILVFLDSHCECTKGWLEPLLERILEDSTVVVSPVIDVIDLETFEYLPVYTALIGGTKYPTFATSKRCFQGFGWDLNFQFGKLTGEQLNHHMQNSDAPIPTPAIAGGLFAIDKSWFERLGKYDDEMELWGGENLEFSFRVWMCGGRLEIIPCSHVGHVYRIEFPYELPGGTQTFFLRNTRRVAEVWLDEFKQFYFDAMPRAKHVDFGNVTSRLLLKKKLGCKSFRWYLENICPSLFNDELFHSKRR</sequence>
<dbReference type="GO" id="GO:0005794">
    <property type="term" value="C:Golgi apparatus"/>
    <property type="evidence" value="ECO:0007669"/>
    <property type="project" value="TreeGrafter"/>
</dbReference>
<dbReference type="AlphaFoldDB" id="A0A183J2M9"/>
<dbReference type="InterPro" id="IPR001173">
    <property type="entry name" value="Glyco_trans_2-like"/>
</dbReference>
<evidence type="ECO:0000313" key="5">
    <source>
        <dbReference type="EMBL" id="VDP29157.1"/>
    </source>
</evidence>
<dbReference type="GO" id="GO:0006493">
    <property type="term" value="P:protein O-linked glycosylation"/>
    <property type="evidence" value="ECO:0007669"/>
    <property type="project" value="TreeGrafter"/>
</dbReference>
<keyword evidence="1" id="KW-0808">Transferase</keyword>